<protein>
    <submittedName>
        <fullName evidence="4">Iron(III) transport system substrate-binding protein</fullName>
    </submittedName>
</protein>
<dbReference type="Gene3D" id="3.40.190.10">
    <property type="entry name" value="Periplasmic binding protein-like II"/>
    <property type="match status" value="2"/>
</dbReference>
<gene>
    <name evidence="4" type="ORF">ABID47_003726</name>
</gene>
<dbReference type="Pfam" id="PF13343">
    <property type="entry name" value="SBP_bac_6"/>
    <property type="match status" value="1"/>
</dbReference>
<evidence type="ECO:0000313" key="5">
    <source>
        <dbReference type="Proteomes" id="UP001549098"/>
    </source>
</evidence>
<dbReference type="SUPFAM" id="SSF53850">
    <property type="entry name" value="Periplasmic binding protein-like II"/>
    <property type="match status" value="1"/>
</dbReference>
<evidence type="ECO:0000313" key="4">
    <source>
        <dbReference type="EMBL" id="MET3547110.1"/>
    </source>
</evidence>
<name>A0ABV2F5T8_9BACL</name>
<reference evidence="4 5" key="1">
    <citation type="submission" date="2024-06" db="EMBL/GenBank/DDBJ databases">
        <title>Genomic Encyclopedia of Type Strains, Phase IV (KMG-IV): sequencing the most valuable type-strain genomes for metagenomic binning, comparative biology and taxonomic classification.</title>
        <authorList>
            <person name="Goeker M."/>
        </authorList>
    </citation>
    <scope>NUCLEOTIDE SEQUENCE [LARGE SCALE GENOMIC DNA]</scope>
    <source>
        <strain evidence="4 5">DSM 17253</strain>
    </source>
</reference>
<organism evidence="4 5">
    <name type="scientific">Paenibacillus favisporus</name>
    <dbReference type="NCBI Taxonomy" id="221028"/>
    <lineage>
        <taxon>Bacteria</taxon>
        <taxon>Bacillati</taxon>
        <taxon>Bacillota</taxon>
        <taxon>Bacilli</taxon>
        <taxon>Bacillales</taxon>
        <taxon>Paenibacillaceae</taxon>
        <taxon>Paenibacillus</taxon>
    </lineage>
</organism>
<keyword evidence="3" id="KW-1133">Transmembrane helix</keyword>
<keyword evidence="5" id="KW-1185">Reference proteome</keyword>
<evidence type="ECO:0000256" key="3">
    <source>
        <dbReference type="SAM" id="Phobius"/>
    </source>
</evidence>
<evidence type="ECO:0000256" key="2">
    <source>
        <dbReference type="SAM" id="MobiDB-lite"/>
    </source>
</evidence>
<dbReference type="Proteomes" id="UP001549098">
    <property type="component" value="Unassembled WGS sequence"/>
</dbReference>
<sequence>MEKRSDQKTDSDPERPQKARKQQASITIILFETRNLPMSKSKTFKGLLLTLLAISLVFALVGCSSSKAEESKKVVIYTNGDEEAVAAMESALKNAGYDGKYVLQSLGTSELGGKLMAEGSDIEADLITMSSYFIDSSQSKYHMYKDLSFTTNAMDSYPSYYTPILANTGSIFVNTEVLKQKGLAKPASIKDLTKPEYKGLVSIPNIMDSSTGWLLVQAVITQYGEEEGKEVLHDLIANVGPHLESSGSGPIKKVEAGEVAAGFGLRHQAVKAKASGAPIDYVDPSEGNFSLTESIAVVDKKNATTDLAMKMAETIIKDARKGLITNYPVALYQGETVEDINKPAKSMKFAKPLTVELLEEHQKFFNDAK</sequence>
<feature type="compositionally biased region" description="Basic and acidic residues" evidence="2">
    <location>
        <begin position="1"/>
        <end position="17"/>
    </location>
</feature>
<keyword evidence="3" id="KW-0812">Transmembrane</keyword>
<proteinExistence type="predicted"/>
<evidence type="ECO:0000256" key="1">
    <source>
        <dbReference type="ARBA" id="ARBA00022729"/>
    </source>
</evidence>
<keyword evidence="3" id="KW-0472">Membrane</keyword>
<feature type="region of interest" description="Disordered" evidence="2">
    <location>
        <begin position="1"/>
        <end position="21"/>
    </location>
</feature>
<comment type="caution">
    <text evidence="4">The sequence shown here is derived from an EMBL/GenBank/DDBJ whole genome shotgun (WGS) entry which is preliminary data.</text>
</comment>
<keyword evidence="1" id="KW-0732">Signal</keyword>
<dbReference type="PANTHER" id="PTHR30006:SF2">
    <property type="entry name" value="ABC TRANSPORTER SUBSTRATE-BINDING PROTEIN"/>
    <property type="match status" value="1"/>
</dbReference>
<dbReference type="PANTHER" id="PTHR30006">
    <property type="entry name" value="THIAMINE-BINDING PERIPLASMIC PROTEIN-RELATED"/>
    <property type="match status" value="1"/>
</dbReference>
<dbReference type="EMBL" id="JBEPLV010000004">
    <property type="protein sequence ID" value="MET3547110.1"/>
    <property type="molecule type" value="Genomic_DNA"/>
</dbReference>
<feature type="transmembrane region" description="Helical" evidence="3">
    <location>
        <begin position="44"/>
        <end position="62"/>
    </location>
</feature>
<accession>A0ABV2F5T8</accession>